<dbReference type="InterPro" id="IPR000218">
    <property type="entry name" value="Ribosomal_uL14"/>
</dbReference>
<keyword evidence="8" id="KW-1185">Reference proteome</keyword>
<proteinExistence type="inferred from homology"/>
<reference evidence="7" key="1">
    <citation type="submission" date="2023-02" db="EMBL/GenBank/DDBJ databases">
        <title>Identification and recombinant expression of a fungal hydrolase from Papiliotrema laurentii that hydrolyzes apple cutin and clears colloidal polyester polyurethane.</title>
        <authorList>
            <consortium name="DOE Joint Genome Institute"/>
            <person name="Roman V.A."/>
            <person name="Bojanowski C."/>
            <person name="Crable B.R."/>
            <person name="Wagner D.N."/>
            <person name="Hung C.S."/>
            <person name="Nadeau L.J."/>
            <person name="Schratz L."/>
            <person name="Haridas S."/>
            <person name="Pangilinan J."/>
            <person name="Lipzen A."/>
            <person name="Na H."/>
            <person name="Yan M."/>
            <person name="Ng V."/>
            <person name="Grigoriev I.V."/>
            <person name="Spatafora J.W."/>
            <person name="Barlow D."/>
            <person name="Biffinger J."/>
            <person name="Kelley-Loughnane N."/>
            <person name="Varaljay V.A."/>
            <person name="Crookes-Goodson W.J."/>
        </authorList>
    </citation>
    <scope>NUCLEOTIDE SEQUENCE</scope>
    <source>
        <strain evidence="7">5307AH</strain>
    </source>
</reference>
<evidence type="ECO:0000256" key="3">
    <source>
        <dbReference type="ARBA" id="ARBA00023274"/>
    </source>
</evidence>
<dbReference type="Proteomes" id="UP001182556">
    <property type="component" value="Unassembled WGS sequence"/>
</dbReference>
<comment type="function">
    <text evidence="4">Component of the mitochondrial ribosome (mitoribosome), a dedicated translation machinery responsible for the synthesis of mitochondrial genome-encoded proteins, including at least some of the essential transmembrane subunits of the mitochondrial respiratory chain. The mitoribosomes are attached to the mitochondrial inner membrane and translation products are cotranslationally integrated into the membrane.</text>
</comment>
<gene>
    <name evidence="7" type="ORF">DB88DRAFT_479653</name>
</gene>
<organism evidence="7 8">
    <name type="scientific">Papiliotrema laurentii</name>
    <name type="common">Cryptococcus laurentii</name>
    <dbReference type="NCBI Taxonomy" id="5418"/>
    <lineage>
        <taxon>Eukaryota</taxon>
        <taxon>Fungi</taxon>
        <taxon>Dikarya</taxon>
        <taxon>Basidiomycota</taxon>
        <taxon>Agaricomycotina</taxon>
        <taxon>Tremellomycetes</taxon>
        <taxon>Tremellales</taxon>
        <taxon>Rhynchogastremaceae</taxon>
        <taxon>Papiliotrema</taxon>
    </lineage>
</organism>
<evidence type="ECO:0000256" key="4">
    <source>
        <dbReference type="ARBA" id="ARBA00037226"/>
    </source>
</evidence>
<dbReference type="SMART" id="SM01374">
    <property type="entry name" value="Ribosomal_L14"/>
    <property type="match status" value="1"/>
</dbReference>
<dbReference type="SUPFAM" id="SSF50193">
    <property type="entry name" value="Ribosomal protein L14"/>
    <property type="match status" value="1"/>
</dbReference>
<comment type="similarity">
    <text evidence="1 6">Belongs to the universal ribosomal protein uL14 family.</text>
</comment>
<dbReference type="AlphaFoldDB" id="A0AAD9L9W3"/>
<dbReference type="Pfam" id="PF00238">
    <property type="entry name" value="Ribosomal_L14"/>
    <property type="match status" value="1"/>
</dbReference>
<dbReference type="EMBL" id="JAODAN010000001">
    <property type="protein sequence ID" value="KAK1927877.1"/>
    <property type="molecule type" value="Genomic_DNA"/>
</dbReference>
<evidence type="ECO:0000256" key="2">
    <source>
        <dbReference type="ARBA" id="ARBA00022980"/>
    </source>
</evidence>
<dbReference type="GO" id="GO:0003735">
    <property type="term" value="F:structural constituent of ribosome"/>
    <property type="evidence" value="ECO:0007669"/>
    <property type="project" value="InterPro"/>
</dbReference>
<protein>
    <recommendedName>
        <fullName evidence="5">Large ribosomal subunit protein uL14m</fullName>
    </recommendedName>
</protein>
<keyword evidence="3 6" id="KW-0687">Ribonucleoprotein</keyword>
<dbReference type="CDD" id="cd00337">
    <property type="entry name" value="Ribosomal_uL14"/>
    <property type="match status" value="1"/>
</dbReference>
<dbReference type="HAMAP" id="MF_01367">
    <property type="entry name" value="Ribosomal_uL14"/>
    <property type="match status" value="1"/>
</dbReference>
<evidence type="ECO:0000313" key="8">
    <source>
        <dbReference type="Proteomes" id="UP001182556"/>
    </source>
</evidence>
<sequence length="146" mass="15661">MLGLKSVVNVIDNSGAMLAEVINVYKCKHKPKKSVGIASVGDEVKVVIKRARPISQPAPGQPASNVNKLRKGDMSRAVIVRTRHILPRADGRMIRFDDSACVLLNAKGEMMGTRIAGPVSALLRDAEGNQPGGRWAKILAMAPKVI</sequence>
<accession>A0AAD9L9W3</accession>
<evidence type="ECO:0000256" key="5">
    <source>
        <dbReference type="ARBA" id="ARBA00040118"/>
    </source>
</evidence>
<dbReference type="FunFam" id="2.40.150.20:FF:000005">
    <property type="entry name" value="50S ribosomal protein L14"/>
    <property type="match status" value="1"/>
</dbReference>
<keyword evidence="2 6" id="KW-0689">Ribosomal protein</keyword>
<name>A0AAD9L9W3_PAPLA</name>
<dbReference type="GO" id="GO:0005762">
    <property type="term" value="C:mitochondrial large ribosomal subunit"/>
    <property type="evidence" value="ECO:0007669"/>
    <property type="project" value="TreeGrafter"/>
</dbReference>
<evidence type="ECO:0000313" key="7">
    <source>
        <dbReference type="EMBL" id="KAK1927877.1"/>
    </source>
</evidence>
<evidence type="ECO:0000256" key="1">
    <source>
        <dbReference type="ARBA" id="ARBA00010745"/>
    </source>
</evidence>
<dbReference type="Gene3D" id="2.40.150.20">
    <property type="entry name" value="Ribosomal protein L14"/>
    <property type="match status" value="1"/>
</dbReference>
<dbReference type="GO" id="GO:0006412">
    <property type="term" value="P:translation"/>
    <property type="evidence" value="ECO:0007669"/>
    <property type="project" value="InterPro"/>
</dbReference>
<dbReference type="PANTHER" id="PTHR11761">
    <property type="entry name" value="50S/60S RIBOSOMAL PROTEIN L14/L23"/>
    <property type="match status" value="1"/>
</dbReference>
<dbReference type="GO" id="GO:0070180">
    <property type="term" value="F:large ribosomal subunit rRNA binding"/>
    <property type="evidence" value="ECO:0007669"/>
    <property type="project" value="TreeGrafter"/>
</dbReference>
<evidence type="ECO:0000256" key="6">
    <source>
        <dbReference type="RuleBase" id="RU003949"/>
    </source>
</evidence>
<dbReference type="InterPro" id="IPR036853">
    <property type="entry name" value="Ribosomal_uL14_sf"/>
</dbReference>
<comment type="caution">
    <text evidence="7">The sequence shown here is derived from an EMBL/GenBank/DDBJ whole genome shotgun (WGS) entry which is preliminary data.</text>
</comment>
<dbReference type="PANTHER" id="PTHR11761:SF3">
    <property type="entry name" value="LARGE RIBOSOMAL SUBUNIT PROTEIN UL14M"/>
    <property type="match status" value="1"/>
</dbReference>